<dbReference type="OrthoDB" id="9808768at2"/>
<proteinExistence type="inferred from homology"/>
<gene>
    <name evidence="8" type="primary">smc_1</name>
    <name evidence="6" type="synonym">smc</name>
    <name evidence="8" type="ORF">CLOACE_00470</name>
</gene>
<dbReference type="AlphaFoldDB" id="A0A1E8F260"/>
<dbReference type="CDD" id="cd03278">
    <property type="entry name" value="ABC_SMC_barmotin"/>
    <property type="match status" value="2"/>
</dbReference>
<feature type="coiled-coil region" evidence="6">
    <location>
        <begin position="699"/>
        <end position="754"/>
    </location>
</feature>
<comment type="function">
    <text evidence="6">Required for chromosome condensation and partitioning.</text>
</comment>
<feature type="coiled-coil region" evidence="6">
    <location>
        <begin position="1010"/>
        <end position="1041"/>
    </location>
</feature>
<keyword evidence="4 6" id="KW-0175">Coiled coil</keyword>
<feature type="coiled-coil region" evidence="6">
    <location>
        <begin position="318"/>
        <end position="471"/>
    </location>
</feature>
<dbReference type="InterPro" id="IPR010935">
    <property type="entry name" value="SMC_hinge"/>
</dbReference>
<dbReference type="RefSeq" id="WP_070109031.1">
    <property type="nucleotide sequence ID" value="NZ_LZFO01000001.1"/>
</dbReference>
<dbReference type="Gene3D" id="3.40.50.300">
    <property type="entry name" value="P-loop containing nucleotide triphosphate hydrolases"/>
    <property type="match status" value="2"/>
</dbReference>
<comment type="subunit">
    <text evidence="6">Homodimer.</text>
</comment>
<dbReference type="SUPFAM" id="SSF52540">
    <property type="entry name" value="P-loop containing nucleoside triphosphate hydrolases"/>
    <property type="match status" value="2"/>
</dbReference>
<evidence type="ECO:0000313" key="8">
    <source>
        <dbReference type="EMBL" id="OFI07699.1"/>
    </source>
</evidence>
<dbReference type="InterPro" id="IPR011890">
    <property type="entry name" value="SMC_prok"/>
</dbReference>
<dbReference type="GO" id="GO:0003677">
    <property type="term" value="F:DNA binding"/>
    <property type="evidence" value="ECO:0007669"/>
    <property type="project" value="UniProtKB-UniRule"/>
</dbReference>
<feature type="coiled-coil region" evidence="6">
    <location>
        <begin position="234"/>
        <end position="289"/>
    </location>
</feature>
<dbReference type="GO" id="GO:0016887">
    <property type="term" value="F:ATP hydrolysis activity"/>
    <property type="evidence" value="ECO:0007669"/>
    <property type="project" value="InterPro"/>
</dbReference>
<dbReference type="STRING" id="1121290.CLAOCE_00470"/>
<evidence type="ECO:0000256" key="6">
    <source>
        <dbReference type="HAMAP-Rule" id="MF_01894"/>
    </source>
</evidence>
<reference evidence="8 9" key="1">
    <citation type="submission" date="2016-06" db="EMBL/GenBank/DDBJ databases">
        <title>Genome sequence of Clostridium acetireducens DSM 10703.</title>
        <authorList>
            <person name="Poehlein A."/>
            <person name="Fluechter S."/>
            <person name="Duerre P."/>
            <person name="Daniel R."/>
        </authorList>
    </citation>
    <scope>NUCLEOTIDE SEQUENCE [LARGE SCALE GENOMIC DNA]</scope>
    <source>
        <strain evidence="8 9">DSM 10703</strain>
    </source>
</reference>
<evidence type="ECO:0000256" key="2">
    <source>
        <dbReference type="ARBA" id="ARBA00022741"/>
    </source>
</evidence>
<dbReference type="PATRIC" id="fig|1121290.3.peg.47"/>
<keyword evidence="5 6" id="KW-0238">DNA-binding</keyword>
<dbReference type="FunFam" id="3.40.50.300:FF:000984">
    <property type="entry name" value="Chromosome partition protein Smc"/>
    <property type="match status" value="1"/>
</dbReference>
<dbReference type="GO" id="GO:0007059">
    <property type="term" value="P:chromosome segregation"/>
    <property type="evidence" value="ECO:0007669"/>
    <property type="project" value="UniProtKB-UniRule"/>
</dbReference>
<dbReference type="InterPro" id="IPR027417">
    <property type="entry name" value="P-loop_NTPase"/>
</dbReference>
<dbReference type="GO" id="GO:0030261">
    <property type="term" value="P:chromosome condensation"/>
    <property type="evidence" value="ECO:0007669"/>
    <property type="project" value="InterPro"/>
</dbReference>
<dbReference type="Gene3D" id="3.30.70.1620">
    <property type="match status" value="1"/>
</dbReference>
<protein>
    <recommendedName>
        <fullName evidence="6">Chromosome partition protein Smc</fullName>
    </recommendedName>
</protein>
<evidence type="ECO:0000256" key="5">
    <source>
        <dbReference type="ARBA" id="ARBA00023125"/>
    </source>
</evidence>
<keyword evidence="2 6" id="KW-0547">Nucleotide-binding</keyword>
<dbReference type="InterPro" id="IPR036277">
    <property type="entry name" value="SMC_hinge_sf"/>
</dbReference>
<feature type="binding site" evidence="6">
    <location>
        <begin position="32"/>
        <end position="39"/>
    </location>
    <ligand>
        <name>ATP</name>
        <dbReference type="ChEBI" id="CHEBI:30616"/>
    </ligand>
</feature>
<feature type="coiled-coil region" evidence="6">
    <location>
        <begin position="167"/>
        <end position="201"/>
    </location>
</feature>
<name>A0A1E8F260_9CLOT</name>
<evidence type="ECO:0000256" key="1">
    <source>
        <dbReference type="ARBA" id="ARBA00022490"/>
    </source>
</evidence>
<dbReference type="GO" id="GO:0005737">
    <property type="term" value="C:cytoplasm"/>
    <property type="evidence" value="ECO:0007669"/>
    <property type="project" value="UniProtKB-SubCell"/>
</dbReference>
<comment type="domain">
    <text evidence="6">Contains large globular domains required for ATP hydrolysis at each terminus and a third globular domain forming a flexible hinge near the middle of the molecule. These domains are separated by coiled-coil structures.</text>
</comment>
<dbReference type="GO" id="GO:0005694">
    <property type="term" value="C:chromosome"/>
    <property type="evidence" value="ECO:0007669"/>
    <property type="project" value="InterPro"/>
</dbReference>
<sequence>MFLKSIELRGFKSFADKIELTFDKGVTAIVGPNGSGKSNVIDAVMWVLGEQSIKNLRGNKMEDVIFAGTQYRKSLGMAEVSLILDNADKKLPLEYSDIKITRKVYRSGESDYYINNTKCRLKEIQELLMDTGLGKAGYSIIGQGKIDAILSGKPEDRRSVLEEAAGIVKFKLRKEEGEKKLQTTEQNLIRIQDILNTYEERLNPLKIESEKAKKFIHLSEMLNSKDINIILYSIDNIEKQIQKCKSTINILENEKEKLLEQKNNYASKLNNYNDDLYKLEKKIEVLKQSYYDNKSNYEKTISEIEFLKDKVKYTLENINKYNKLIKEQNDKIIKLKRIKLDEENKVKEIIDLNLKTKEYINFYEDKFNNINLNIENEENSLKYLKEDQIEFLSNVSDVKNKINIIENEIESLKCKREETSNYVKDSSEFLKLKLNEKENAKTQIDSLLKHIEQYEIIINKNENKILNIKNKIKENDVKLKNENYFLNKLETNKGILLNLEKHYEGYSKTSKKLVEHLNNNKIPNFIGKCFLLGESINVNKDLEIAIEIALGGSISNIITLNDNIAKRLIEYLKLNKLGRTTFLPLNIIKGKKINIPKYLKSTQGFIGLASELIQYDDNIKNAIEYVLGRTIIVDNIDNALEIAKKINYNYKIVTLSGEIVNAGGALTGGSLSKKNFNIIGRKRKIKDIDESIYKTKESINKISHNNNFLNNNIDILEKENINNKNQMQIKSIQMAKFENKINLLKEEVEKLNKSIYISNNEIKLIEYKLLNSNTELKEKQELLSNVHNCQYKNIDKINHIEKNLIVKRKDLEDIRKKLTDFKIKKAEIKESNLNKRKRIEQLNLEIEELSKNIVYLNEDLKKLYDNKESIQEKIECNEVNKEKISHDLKELEQYIEKCNVRKIELNSIIGTIKSKLEDINNVLQKKDKELHKYDIVLTKYNSEVKSLFLKLKEDIGINYEESLKYKENIENIEKYKKQANYLKNEIKSLGIVNVGAVEEYRELKEKFMFMNSQKQDLVRAKEELEKVILEMTKKMKNIFNNNFNKLKLLFNETFKELFNGGSADLILCGEDELKSKIEINAQPPGKKLQNINLMSGGEKGLAAIALLFAILKMKPTPFCMLDEIEASLDDINVSRYASFLRKFSSKIQFIVITHRKGTMEVSDNIYGVTMEEKGISKVVSINLS</sequence>
<dbReference type="Pfam" id="PF02463">
    <property type="entry name" value="SMC_N"/>
    <property type="match status" value="1"/>
</dbReference>
<dbReference type="GO" id="GO:0006260">
    <property type="term" value="P:DNA replication"/>
    <property type="evidence" value="ECO:0007669"/>
    <property type="project" value="UniProtKB-UniRule"/>
</dbReference>
<dbReference type="Proteomes" id="UP000175744">
    <property type="component" value="Unassembled WGS sequence"/>
</dbReference>
<dbReference type="Gene3D" id="1.20.1060.20">
    <property type="match status" value="1"/>
</dbReference>
<evidence type="ECO:0000313" key="9">
    <source>
        <dbReference type="Proteomes" id="UP000175744"/>
    </source>
</evidence>
<dbReference type="InterPro" id="IPR024704">
    <property type="entry name" value="SMC"/>
</dbReference>
<evidence type="ECO:0000256" key="4">
    <source>
        <dbReference type="ARBA" id="ARBA00023054"/>
    </source>
</evidence>
<keyword evidence="3 6" id="KW-0067">ATP-binding</keyword>
<feature type="domain" description="SMC hinge" evidence="7">
    <location>
        <begin position="526"/>
        <end position="643"/>
    </location>
</feature>
<dbReference type="EMBL" id="LZFO01000001">
    <property type="protein sequence ID" value="OFI07699.1"/>
    <property type="molecule type" value="Genomic_DNA"/>
</dbReference>
<feature type="coiled-coil region" evidence="6">
    <location>
        <begin position="811"/>
        <end position="880"/>
    </location>
</feature>
<keyword evidence="1 6" id="KW-0963">Cytoplasm</keyword>
<organism evidence="8 9">
    <name type="scientific">Clostridium acetireducens DSM 10703</name>
    <dbReference type="NCBI Taxonomy" id="1121290"/>
    <lineage>
        <taxon>Bacteria</taxon>
        <taxon>Bacillati</taxon>
        <taxon>Bacillota</taxon>
        <taxon>Clostridia</taxon>
        <taxon>Eubacteriales</taxon>
        <taxon>Clostridiaceae</taxon>
        <taxon>Clostridium</taxon>
    </lineage>
</organism>
<dbReference type="GO" id="GO:0005524">
    <property type="term" value="F:ATP binding"/>
    <property type="evidence" value="ECO:0007669"/>
    <property type="project" value="UniProtKB-UniRule"/>
</dbReference>
<accession>A0A1E8F260</accession>
<dbReference type="SUPFAM" id="SSF75553">
    <property type="entry name" value="Smc hinge domain"/>
    <property type="match status" value="1"/>
</dbReference>
<dbReference type="InterPro" id="IPR003395">
    <property type="entry name" value="RecF/RecN/SMC_N"/>
</dbReference>
<dbReference type="NCBIfam" id="TIGR02168">
    <property type="entry name" value="SMC_prok_B"/>
    <property type="match status" value="1"/>
</dbReference>
<dbReference type="GO" id="GO:0007062">
    <property type="term" value="P:sister chromatid cohesion"/>
    <property type="evidence" value="ECO:0007669"/>
    <property type="project" value="InterPro"/>
</dbReference>
<evidence type="ECO:0000256" key="3">
    <source>
        <dbReference type="ARBA" id="ARBA00022840"/>
    </source>
</evidence>
<dbReference type="PANTHER" id="PTHR43977">
    <property type="entry name" value="STRUCTURAL MAINTENANCE OF CHROMOSOMES PROTEIN 3"/>
    <property type="match status" value="1"/>
</dbReference>
<comment type="caution">
    <text evidence="8">The sequence shown here is derived from an EMBL/GenBank/DDBJ whole genome shotgun (WGS) entry which is preliminary data.</text>
</comment>
<comment type="similarity">
    <text evidence="6">Belongs to the SMC family.</text>
</comment>
<dbReference type="Pfam" id="PF06470">
    <property type="entry name" value="SMC_hinge"/>
    <property type="match status" value="1"/>
</dbReference>
<dbReference type="HAMAP" id="MF_01894">
    <property type="entry name" value="Smc_prok"/>
    <property type="match status" value="1"/>
</dbReference>
<evidence type="ECO:0000259" key="7">
    <source>
        <dbReference type="SMART" id="SM00968"/>
    </source>
</evidence>
<keyword evidence="9" id="KW-1185">Reference proteome</keyword>
<dbReference type="SMART" id="SM00968">
    <property type="entry name" value="SMC_hinge"/>
    <property type="match status" value="1"/>
</dbReference>
<dbReference type="PIRSF" id="PIRSF005719">
    <property type="entry name" value="SMC"/>
    <property type="match status" value="1"/>
</dbReference>
<comment type="subcellular location">
    <subcellularLocation>
        <location evidence="6">Cytoplasm</location>
    </subcellularLocation>
</comment>